<dbReference type="Gene3D" id="2.40.50.40">
    <property type="match status" value="2"/>
</dbReference>
<dbReference type="EMBL" id="KN834769">
    <property type="protein sequence ID" value="KIK61978.1"/>
    <property type="molecule type" value="Genomic_DNA"/>
</dbReference>
<protein>
    <recommendedName>
        <fullName evidence="4">Chromo domain-containing protein</fullName>
    </recommendedName>
</protein>
<dbReference type="HOGENOM" id="CLU_045874_5_0_1"/>
<feature type="region of interest" description="Disordered" evidence="3">
    <location>
        <begin position="103"/>
        <end position="188"/>
    </location>
</feature>
<dbReference type="SMART" id="SM00300">
    <property type="entry name" value="ChSh"/>
    <property type="match status" value="1"/>
</dbReference>
<sequence length="272" mass="31037">MARADSVVADSEGKPEDVNALEDDAMKSVELNGQDAENGAEDEEGGSEEEEEYEIEEIIKHQKGYFPAGRMGYLVKWKNYGQEHNSWVDEQDAGNADELIANYWTKKNKKPESTSARKGRKSIANESPEPSSRKRRKSTTKDDDEEDESVSVKKKRMSTTNTKKKAESVDPESEDNDAGDKGKADETVYGENHMQRFMKQTTWEKLIARVDTVEKPSDNDQLIVYFRLKKDNRRVRLPAKICNEKFPQAMLSFYESNLKWKETEVDDASTTS</sequence>
<dbReference type="InterPro" id="IPR008251">
    <property type="entry name" value="Chromo_shadow_dom"/>
</dbReference>
<comment type="subcellular location">
    <subcellularLocation>
        <location evidence="1">Nucleus</location>
    </subcellularLocation>
</comment>
<dbReference type="Pfam" id="PF01393">
    <property type="entry name" value="Chromo_shadow"/>
    <property type="match status" value="1"/>
</dbReference>
<keyword evidence="6" id="KW-1185">Reference proteome</keyword>
<dbReference type="AlphaFoldDB" id="A0A0D0CZK0"/>
<evidence type="ECO:0000256" key="1">
    <source>
        <dbReference type="ARBA" id="ARBA00004123"/>
    </source>
</evidence>
<dbReference type="SUPFAM" id="SSF54160">
    <property type="entry name" value="Chromo domain-like"/>
    <property type="match status" value="2"/>
</dbReference>
<evidence type="ECO:0000313" key="6">
    <source>
        <dbReference type="Proteomes" id="UP000053593"/>
    </source>
</evidence>
<evidence type="ECO:0000259" key="4">
    <source>
        <dbReference type="PROSITE" id="PS50013"/>
    </source>
</evidence>
<evidence type="ECO:0000256" key="2">
    <source>
        <dbReference type="ARBA" id="ARBA00023242"/>
    </source>
</evidence>
<evidence type="ECO:0000313" key="5">
    <source>
        <dbReference type="EMBL" id="KIK61978.1"/>
    </source>
</evidence>
<name>A0A0D0CZK0_9AGAR</name>
<dbReference type="GO" id="GO:0006338">
    <property type="term" value="P:chromatin remodeling"/>
    <property type="evidence" value="ECO:0007669"/>
    <property type="project" value="UniProtKB-ARBA"/>
</dbReference>
<dbReference type="OrthoDB" id="433924at2759"/>
<accession>A0A0D0CZK0</accession>
<organism evidence="5 6">
    <name type="scientific">Collybiopsis luxurians FD-317 M1</name>
    <dbReference type="NCBI Taxonomy" id="944289"/>
    <lineage>
        <taxon>Eukaryota</taxon>
        <taxon>Fungi</taxon>
        <taxon>Dikarya</taxon>
        <taxon>Basidiomycota</taxon>
        <taxon>Agaricomycotina</taxon>
        <taxon>Agaricomycetes</taxon>
        <taxon>Agaricomycetidae</taxon>
        <taxon>Agaricales</taxon>
        <taxon>Marasmiineae</taxon>
        <taxon>Omphalotaceae</taxon>
        <taxon>Collybiopsis</taxon>
        <taxon>Collybiopsis luxurians</taxon>
    </lineage>
</organism>
<dbReference type="InterPro" id="IPR000953">
    <property type="entry name" value="Chromo/chromo_shadow_dom"/>
</dbReference>
<gene>
    <name evidence="5" type="ORF">GYMLUDRAFT_42406</name>
</gene>
<reference evidence="5 6" key="1">
    <citation type="submission" date="2014-04" db="EMBL/GenBank/DDBJ databases">
        <title>Evolutionary Origins and Diversification of the Mycorrhizal Mutualists.</title>
        <authorList>
            <consortium name="DOE Joint Genome Institute"/>
            <consortium name="Mycorrhizal Genomics Consortium"/>
            <person name="Kohler A."/>
            <person name="Kuo A."/>
            <person name="Nagy L.G."/>
            <person name="Floudas D."/>
            <person name="Copeland A."/>
            <person name="Barry K.W."/>
            <person name="Cichocki N."/>
            <person name="Veneault-Fourrey C."/>
            <person name="LaButti K."/>
            <person name="Lindquist E.A."/>
            <person name="Lipzen A."/>
            <person name="Lundell T."/>
            <person name="Morin E."/>
            <person name="Murat C."/>
            <person name="Riley R."/>
            <person name="Ohm R."/>
            <person name="Sun H."/>
            <person name="Tunlid A."/>
            <person name="Henrissat B."/>
            <person name="Grigoriev I.V."/>
            <person name="Hibbett D.S."/>
            <person name="Martin F."/>
        </authorList>
    </citation>
    <scope>NUCLEOTIDE SEQUENCE [LARGE SCALE GENOMIC DNA]</scope>
    <source>
        <strain evidence="5 6">FD-317 M1</strain>
    </source>
</reference>
<dbReference type="Proteomes" id="UP000053593">
    <property type="component" value="Unassembled WGS sequence"/>
</dbReference>
<dbReference type="SMART" id="SM00298">
    <property type="entry name" value="CHROMO"/>
    <property type="match status" value="1"/>
</dbReference>
<dbReference type="PROSITE" id="PS50013">
    <property type="entry name" value="CHROMO_2"/>
    <property type="match status" value="1"/>
</dbReference>
<dbReference type="Pfam" id="PF00385">
    <property type="entry name" value="Chromo"/>
    <property type="match status" value="1"/>
</dbReference>
<feature type="domain" description="Chromo" evidence="4">
    <location>
        <begin position="53"/>
        <end position="115"/>
    </location>
</feature>
<evidence type="ECO:0000256" key="3">
    <source>
        <dbReference type="SAM" id="MobiDB-lite"/>
    </source>
</evidence>
<feature type="compositionally biased region" description="Acidic residues" evidence="3">
    <location>
        <begin position="38"/>
        <end position="54"/>
    </location>
</feature>
<dbReference type="PANTHER" id="PTHR22812">
    <property type="entry name" value="CHROMOBOX PROTEIN"/>
    <property type="match status" value="1"/>
</dbReference>
<dbReference type="InterPro" id="IPR023780">
    <property type="entry name" value="Chromo_domain"/>
</dbReference>
<feature type="region of interest" description="Disordered" evidence="3">
    <location>
        <begin position="1"/>
        <end position="54"/>
    </location>
</feature>
<keyword evidence="2" id="KW-0539">Nucleus</keyword>
<dbReference type="GO" id="GO:0005634">
    <property type="term" value="C:nucleus"/>
    <property type="evidence" value="ECO:0007669"/>
    <property type="project" value="UniProtKB-SubCell"/>
</dbReference>
<proteinExistence type="predicted"/>
<dbReference type="InterPro" id="IPR051219">
    <property type="entry name" value="Heterochromatin_chromo-domain"/>
</dbReference>
<dbReference type="InterPro" id="IPR016197">
    <property type="entry name" value="Chromo-like_dom_sf"/>
</dbReference>